<name>A0A6C2UVU1_9BACT</name>
<organism evidence="8 9">
    <name type="scientific">Pontiella sulfatireligans</name>
    <dbReference type="NCBI Taxonomy" id="2750658"/>
    <lineage>
        <taxon>Bacteria</taxon>
        <taxon>Pseudomonadati</taxon>
        <taxon>Kiritimatiellota</taxon>
        <taxon>Kiritimatiellia</taxon>
        <taxon>Kiritimatiellales</taxon>
        <taxon>Pontiellaceae</taxon>
        <taxon>Pontiella</taxon>
    </lineage>
</organism>
<dbReference type="PANTHER" id="PTHR34583">
    <property type="entry name" value="ANTIPORTER SUBUNIT MNHC2-RELATED"/>
    <property type="match status" value="1"/>
</dbReference>
<evidence type="ECO:0000256" key="2">
    <source>
        <dbReference type="ARBA" id="ARBA00010388"/>
    </source>
</evidence>
<dbReference type="InterPro" id="IPR050601">
    <property type="entry name" value="CPA3_antiporter_subunitC"/>
</dbReference>
<feature type="transmembrane region" description="Helical" evidence="7">
    <location>
        <begin position="6"/>
        <end position="24"/>
    </location>
</feature>
<keyword evidence="6 7" id="KW-0472">Membrane</keyword>
<comment type="similarity">
    <text evidence="2">Belongs to the CPA3 antiporters (TC 2.A.63) subunit C family.</text>
</comment>
<dbReference type="AlphaFoldDB" id="A0A6C2UVU1"/>
<evidence type="ECO:0000256" key="6">
    <source>
        <dbReference type="ARBA" id="ARBA00023136"/>
    </source>
</evidence>
<dbReference type="EMBL" id="CAAHFH010000003">
    <property type="protein sequence ID" value="VGO23304.1"/>
    <property type="molecule type" value="Genomic_DNA"/>
</dbReference>
<feature type="transmembrane region" description="Helical" evidence="7">
    <location>
        <begin position="33"/>
        <end position="52"/>
    </location>
</feature>
<gene>
    <name evidence="8" type="primary">mrpC_2</name>
    <name evidence="8" type="ORF">SCARR_05411</name>
</gene>
<evidence type="ECO:0000256" key="3">
    <source>
        <dbReference type="ARBA" id="ARBA00022475"/>
    </source>
</evidence>
<proteinExistence type="inferred from homology"/>
<protein>
    <submittedName>
        <fullName evidence="8">Na(+)/H(+) antiporter subunit C</fullName>
    </submittedName>
</protein>
<dbReference type="NCBIfam" id="NF005620">
    <property type="entry name" value="PRK07375.1-5"/>
    <property type="match status" value="1"/>
</dbReference>
<dbReference type="Pfam" id="PF00420">
    <property type="entry name" value="Oxidored_q2"/>
    <property type="match status" value="1"/>
</dbReference>
<evidence type="ECO:0000313" key="9">
    <source>
        <dbReference type="Proteomes" id="UP000346198"/>
    </source>
</evidence>
<evidence type="ECO:0000313" key="8">
    <source>
        <dbReference type="EMBL" id="VGO23304.1"/>
    </source>
</evidence>
<keyword evidence="3" id="KW-1003">Cell membrane</keyword>
<sequence length="119" mass="13228">MLPDQIMKGLIFATILIGLLGLLFKRNLLLRVLSMDVMGTGVISLFVLYATRHGRRTPTVSEEAAVEPYADPVLQAVILTAIVIGFSIVALVLVQSMYIAKRYPTLEVDEIEEHWKEDG</sequence>
<feature type="transmembrane region" description="Helical" evidence="7">
    <location>
        <begin position="72"/>
        <end position="94"/>
    </location>
</feature>
<dbReference type="GO" id="GO:0005886">
    <property type="term" value="C:plasma membrane"/>
    <property type="evidence" value="ECO:0007669"/>
    <property type="project" value="UniProtKB-SubCell"/>
</dbReference>
<evidence type="ECO:0000256" key="4">
    <source>
        <dbReference type="ARBA" id="ARBA00022692"/>
    </source>
</evidence>
<keyword evidence="5 7" id="KW-1133">Transmembrane helix</keyword>
<dbReference type="Gene3D" id="1.10.287.3510">
    <property type="match status" value="1"/>
</dbReference>
<accession>A0A6C2UVU1</accession>
<keyword evidence="9" id="KW-1185">Reference proteome</keyword>
<evidence type="ECO:0000256" key="5">
    <source>
        <dbReference type="ARBA" id="ARBA00022989"/>
    </source>
</evidence>
<dbReference type="InterPro" id="IPR039428">
    <property type="entry name" value="NUOK/Mnh_C1-like"/>
</dbReference>
<comment type="subcellular location">
    <subcellularLocation>
        <location evidence="1">Cell membrane</location>
        <topology evidence="1">Multi-pass membrane protein</topology>
    </subcellularLocation>
</comment>
<reference evidence="8 9" key="1">
    <citation type="submission" date="2019-04" db="EMBL/GenBank/DDBJ databases">
        <authorList>
            <person name="Van Vliet M D."/>
        </authorList>
    </citation>
    <scope>NUCLEOTIDE SEQUENCE [LARGE SCALE GENOMIC DNA]</scope>
    <source>
        <strain evidence="8 9">F21</strain>
    </source>
</reference>
<dbReference type="Proteomes" id="UP000346198">
    <property type="component" value="Unassembled WGS sequence"/>
</dbReference>
<evidence type="ECO:0000256" key="7">
    <source>
        <dbReference type="SAM" id="Phobius"/>
    </source>
</evidence>
<keyword evidence="4 7" id="KW-0812">Transmembrane</keyword>
<evidence type="ECO:0000256" key="1">
    <source>
        <dbReference type="ARBA" id="ARBA00004651"/>
    </source>
</evidence>
<dbReference type="PANTHER" id="PTHR34583:SF2">
    <property type="entry name" value="ANTIPORTER SUBUNIT MNHC2-RELATED"/>
    <property type="match status" value="1"/>
</dbReference>